<keyword evidence="1" id="KW-0472">Membrane</keyword>
<dbReference type="EMBL" id="NOJY02000023">
    <property type="protein sequence ID" value="RDY26604.1"/>
    <property type="molecule type" value="Genomic_DNA"/>
</dbReference>
<protein>
    <submittedName>
        <fullName evidence="2">Uncharacterized protein</fullName>
    </submittedName>
</protein>
<organism evidence="2 3">
    <name type="scientific">Romboutsia weinsteinii</name>
    <dbReference type="NCBI Taxonomy" id="2020949"/>
    <lineage>
        <taxon>Bacteria</taxon>
        <taxon>Bacillati</taxon>
        <taxon>Bacillota</taxon>
        <taxon>Clostridia</taxon>
        <taxon>Peptostreptococcales</taxon>
        <taxon>Peptostreptococcaceae</taxon>
        <taxon>Romboutsia</taxon>
    </lineage>
</organism>
<reference evidence="2 3" key="1">
    <citation type="journal article" date="2017" name="Genome Announc.">
        <title>Draft Genome Sequence of Romboutsia weinsteinii sp. nov. Strain CCRI-19649(T) Isolated from Surface Water.</title>
        <authorList>
            <person name="Maheux A.F."/>
            <person name="Boudreau D.K."/>
            <person name="Berube E."/>
            <person name="Boissinot M."/>
            <person name="Cantin P."/>
            <person name="Raymond F."/>
            <person name="Corbeil J."/>
            <person name="Omar R.F."/>
            <person name="Bergeron M.G."/>
        </authorList>
    </citation>
    <scope>NUCLEOTIDE SEQUENCE [LARGE SCALE GENOMIC DNA]</scope>
    <source>
        <strain evidence="2 3">CCRI-19649</strain>
    </source>
</reference>
<dbReference type="Proteomes" id="UP000215694">
    <property type="component" value="Unassembled WGS sequence"/>
</dbReference>
<dbReference type="OrthoDB" id="1758166at2"/>
<evidence type="ECO:0000256" key="1">
    <source>
        <dbReference type="SAM" id="Phobius"/>
    </source>
</evidence>
<evidence type="ECO:0000313" key="3">
    <source>
        <dbReference type="Proteomes" id="UP000215694"/>
    </source>
</evidence>
<dbReference type="AlphaFoldDB" id="A0A371J1N2"/>
<name>A0A371J1N2_9FIRM</name>
<keyword evidence="1" id="KW-0812">Transmembrane</keyword>
<proteinExistence type="predicted"/>
<keyword evidence="1" id="KW-1133">Transmembrane helix</keyword>
<evidence type="ECO:0000313" key="2">
    <source>
        <dbReference type="EMBL" id="RDY26604.1"/>
    </source>
</evidence>
<sequence>MKISKKDKYLLAILLISILMISVDIIIINPMKNKIDNLSYEKEIILSENTKENKLNNVQNESLEDDILLKVEKEINSLANIDYINKSVYLDDNGKESINVEMKINGSIYNVFQINEALKKLNMEKSINMVEINSIPSENTEEEGLVTTDSVECMMTISVK</sequence>
<feature type="transmembrane region" description="Helical" evidence="1">
    <location>
        <begin position="9"/>
        <end position="28"/>
    </location>
</feature>
<accession>A0A371J1N2</accession>
<comment type="caution">
    <text evidence="2">The sequence shown here is derived from an EMBL/GenBank/DDBJ whole genome shotgun (WGS) entry which is preliminary data.</text>
</comment>
<dbReference type="RefSeq" id="WP_094369002.1">
    <property type="nucleotide sequence ID" value="NZ_NOJY02000023.1"/>
</dbReference>
<gene>
    <name evidence="2" type="ORF">CHL78_012715</name>
</gene>
<keyword evidence="3" id="KW-1185">Reference proteome</keyword>